<dbReference type="GO" id="GO:0019058">
    <property type="term" value="P:viral life cycle"/>
    <property type="evidence" value="ECO:0007669"/>
    <property type="project" value="InterPro"/>
</dbReference>
<protein>
    <submittedName>
        <fullName evidence="2">Sigma B outer capsid clamp protein</fullName>
    </submittedName>
</protein>
<dbReference type="SUPFAM" id="SSF64465">
    <property type="entry name" value="Outer capsid protein sigma 3"/>
    <property type="match status" value="1"/>
</dbReference>
<reference evidence="2" key="1">
    <citation type="journal article" date="2021" name="Virology (Lond)">
        <title>RNA virome abundance and diversity is associated with host age in a bird species.</title>
        <authorList>
            <person name="Wille M."/>
            <person name="Shi M."/>
            <person name="Hurt A.C."/>
            <person name="Klaassen M."/>
            <person name="Holmes E.C."/>
        </authorList>
    </citation>
    <scope>NUCLEOTIDE SEQUENCE</scope>
    <source>
        <strain evidence="1">MW02_1o</strain>
        <strain evidence="2">MW07_2o</strain>
    </source>
</reference>
<organism evidence="2">
    <name type="scientific">Cataraqui virus</name>
    <dbReference type="NCBI Taxonomy" id="2776967"/>
    <lineage>
        <taxon>Viruses</taxon>
        <taxon>Riboviria</taxon>
        <taxon>Orthornavirae</taxon>
        <taxon>Duplornaviricota</taxon>
        <taxon>Resentoviricetes</taxon>
        <taxon>Reovirales</taxon>
        <taxon>Spinareoviridae</taxon>
        <taxon>Orthoreovirus</taxon>
    </lineage>
</organism>
<dbReference type="EMBL" id="MT993587">
    <property type="protein sequence ID" value="QPB10696.1"/>
    <property type="molecule type" value="Genomic_RNA"/>
</dbReference>
<dbReference type="EMBL" id="MT993570">
    <property type="protein sequence ID" value="QPB10678.1"/>
    <property type="molecule type" value="Genomic_RNA"/>
</dbReference>
<evidence type="ECO:0000313" key="2">
    <source>
        <dbReference type="EMBL" id="QPB10696.1"/>
    </source>
</evidence>
<evidence type="ECO:0000313" key="1">
    <source>
        <dbReference type="EMBL" id="QPB10678.1"/>
    </source>
</evidence>
<name>A0A8E4QJ88_9REOV</name>
<sequence length="365" mass="41267">MEVRAPNFHSYVEAIVESYQCQPKTWNARTLWANDEYHFPDVIKVGNAYCCSICCGVLYYGSLPNDGIAFPHHKCHQQHNEQSAPLLSAVKIGRTTEHLMDEYSVLLAGLVDHVEESPSSDQSSPFAMDPFDISLTTDHIRTDTKIQPDFWTYPIERRADVTRPNLALQLWRIQEVTSQRQCVPTCFVTSFFHTKHVFKQMMDNMSIYDIATSGKSFRLQPQTAQTPTRRDGRLTLSIDNYDYDMEDIWNEGWATSPMLGGVGITATYERGGCHNIGHPMISAGKKCNHYKSLFHNAARGWNSNTFKTSLGLNAAEAEARLVGHASTMLERTLPPVFNPKEDRHMGQTSGPLMKVSTTSFVRCVY</sequence>
<dbReference type="GO" id="GO:0005198">
    <property type="term" value="F:structural molecule activity"/>
    <property type="evidence" value="ECO:0007669"/>
    <property type="project" value="InterPro"/>
</dbReference>
<proteinExistence type="predicted"/>
<dbReference type="Gene3D" id="3.90.1630.10">
    <property type="entry name" value="Outer-capsid protein sigma 3, small lobe"/>
    <property type="match status" value="1"/>
</dbReference>
<dbReference type="InterPro" id="IPR000153">
    <property type="entry name" value="Reo_capsid_sigma3"/>
</dbReference>
<dbReference type="Pfam" id="PF00979">
    <property type="entry name" value="Reovirus_cap"/>
    <property type="match status" value="1"/>
</dbReference>
<accession>A0A8E4QJ88</accession>
<dbReference type="InterPro" id="IPR023634">
    <property type="entry name" value="Reovirus_capsid_sigma-3_dom_sf"/>
</dbReference>